<dbReference type="SUPFAM" id="SSF53335">
    <property type="entry name" value="S-adenosyl-L-methionine-dependent methyltransferases"/>
    <property type="match status" value="1"/>
</dbReference>
<dbReference type="AlphaFoldDB" id="A0A0C1QAP6"/>
<dbReference type="Pfam" id="PF05050">
    <property type="entry name" value="Methyltransf_21"/>
    <property type="match status" value="1"/>
</dbReference>
<dbReference type="GO" id="GO:0008168">
    <property type="term" value="F:methyltransferase activity"/>
    <property type="evidence" value="ECO:0007669"/>
    <property type="project" value="UniProtKB-KW"/>
</dbReference>
<dbReference type="GO" id="GO:0032259">
    <property type="term" value="P:methylation"/>
    <property type="evidence" value="ECO:0007669"/>
    <property type="project" value="UniProtKB-KW"/>
</dbReference>
<comment type="caution">
    <text evidence="2">The sequence shown here is derived from an EMBL/GenBank/DDBJ whole genome shotgun (WGS) entry which is preliminary data.</text>
</comment>
<dbReference type="InterPro" id="IPR029063">
    <property type="entry name" value="SAM-dependent_MTases_sf"/>
</dbReference>
<proteinExistence type="predicted"/>
<dbReference type="InterPro" id="IPR006342">
    <property type="entry name" value="FkbM_mtfrase"/>
</dbReference>
<evidence type="ECO:0000259" key="1">
    <source>
        <dbReference type="Pfam" id="PF05050"/>
    </source>
</evidence>
<keyword evidence="2" id="KW-0489">Methyltransferase</keyword>
<dbReference type="Proteomes" id="UP000031327">
    <property type="component" value="Unassembled WGS sequence"/>
</dbReference>
<dbReference type="EMBL" id="JWIC01000005">
    <property type="protein sequence ID" value="KID57706.1"/>
    <property type="molecule type" value="Genomic_DNA"/>
</dbReference>
<name>A0A0C1QAP6_9GAMM</name>
<organism evidence="2 3">
    <name type="scientific">Pseudoalteromonas luteoviolacea</name>
    <dbReference type="NCBI Taxonomy" id="43657"/>
    <lineage>
        <taxon>Bacteria</taxon>
        <taxon>Pseudomonadati</taxon>
        <taxon>Pseudomonadota</taxon>
        <taxon>Gammaproteobacteria</taxon>
        <taxon>Alteromonadales</taxon>
        <taxon>Pseudoalteromonadaceae</taxon>
        <taxon>Pseudoalteromonas</taxon>
    </lineage>
</organism>
<gene>
    <name evidence="2" type="ORF">JF50_11115</name>
</gene>
<evidence type="ECO:0000313" key="2">
    <source>
        <dbReference type="EMBL" id="KID57706.1"/>
    </source>
</evidence>
<keyword evidence="2" id="KW-0808">Transferase</keyword>
<accession>A0A0C1QAP6</accession>
<dbReference type="Gene3D" id="3.40.50.150">
    <property type="entry name" value="Vaccinia Virus protein VP39"/>
    <property type="match status" value="1"/>
</dbReference>
<sequence>MKLESGGFYVYGASHYGQALMRYLEKIDLLPLAILDRAPRFDSYCGVPVEVFGDQTFATDLPVLVTILGFAGVTESIEAKGFTHIVETLDVFAAYPESLAFLNECGVLWMQAPASSQVDDSKCERLAPLWADAASKQLFDKMVRYRLNPSAEDYALPEQYEMYFPPKVKGLYDYPQLNVLDVGIYDGDTFAGFYHRYGEKIEKYTGVEICVSNVEKLKTRLKNMSLPEDFIDVERVAVGLPANAALVVKENASASTVEVVFDGQIESEHTVEAADLGELMNRVQCNILKMDIEGADYDALVQAQQYISANVPTLALSLYHRPQDLWEIPLLIEDLAPGKYDFYLRQEGHWYLETQFYAVPKSL</sequence>
<dbReference type="NCBIfam" id="TIGR01444">
    <property type="entry name" value="fkbM_fam"/>
    <property type="match status" value="1"/>
</dbReference>
<protein>
    <submittedName>
        <fullName evidence="2">FkbM family methyltransferase</fullName>
    </submittedName>
</protein>
<dbReference type="RefSeq" id="WP_039609473.1">
    <property type="nucleotide sequence ID" value="NZ_JWIC01000005.1"/>
</dbReference>
<feature type="domain" description="Methyltransferase FkbM" evidence="1">
    <location>
        <begin position="181"/>
        <end position="322"/>
    </location>
</feature>
<evidence type="ECO:0000313" key="3">
    <source>
        <dbReference type="Proteomes" id="UP000031327"/>
    </source>
</evidence>
<reference evidence="2 3" key="1">
    <citation type="submission" date="2014-12" db="EMBL/GenBank/DDBJ databases">
        <title>Draft Genome Sequence of Pseudoalteromonas luteoviolacea HI1.</title>
        <authorList>
            <person name="Asahina A.Y."/>
            <person name="Hadfield M.G."/>
        </authorList>
    </citation>
    <scope>NUCLEOTIDE SEQUENCE [LARGE SCALE GENOMIC DNA]</scope>
    <source>
        <strain evidence="2 3">HI1</strain>
    </source>
</reference>